<reference evidence="1 2" key="1">
    <citation type="journal article" date="2021" name="Elife">
        <title>Chloroplast acquisition without the gene transfer in kleptoplastic sea slugs, Plakobranchus ocellatus.</title>
        <authorList>
            <person name="Maeda T."/>
            <person name="Takahashi S."/>
            <person name="Yoshida T."/>
            <person name="Shimamura S."/>
            <person name="Takaki Y."/>
            <person name="Nagai Y."/>
            <person name="Toyoda A."/>
            <person name="Suzuki Y."/>
            <person name="Arimoto A."/>
            <person name="Ishii H."/>
            <person name="Satoh N."/>
            <person name="Nishiyama T."/>
            <person name="Hasebe M."/>
            <person name="Maruyama T."/>
            <person name="Minagawa J."/>
            <person name="Obokata J."/>
            <person name="Shigenobu S."/>
        </authorList>
    </citation>
    <scope>NUCLEOTIDE SEQUENCE [LARGE SCALE GENOMIC DNA]</scope>
</reference>
<protein>
    <submittedName>
        <fullName evidence="1">Uncharacterized protein</fullName>
    </submittedName>
</protein>
<accession>A0AAV3Z639</accession>
<dbReference type="EMBL" id="BLXT01001969">
    <property type="protein sequence ID" value="GFN89917.1"/>
    <property type="molecule type" value="Genomic_DNA"/>
</dbReference>
<keyword evidence="2" id="KW-1185">Reference proteome</keyword>
<evidence type="ECO:0000313" key="1">
    <source>
        <dbReference type="EMBL" id="GFN89917.1"/>
    </source>
</evidence>
<gene>
    <name evidence="1" type="ORF">PoB_001642300</name>
</gene>
<comment type="caution">
    <text evidence="1">The sequence shown here is derived from an EMBL/GenBank/DDBJ whole genome shotgun (WGS) entry which is preliminary data.</text>
</comment>
<sequence length="119" mass="12563">MVRLCSTLVVNSTDVCSSLATWGTCLLHDVPLQCPHAPTVAPRLKPPDATGCHTRADNYPPLESSMHAPGDIGGACRVGLTPVQTKQVSHSELNPAVTLQGLQVDRSSFGPVMVHKLGN</sequence>
<dbReference type="AlphaFoldDB" id="A0AAV3Z639"/>
<name>A0AAV3Z639_9GAST</name>
<evidence type="ECO:0000313" key="2">
    <source>
        <dbReference type="Proteomes" id="UP000735302"/>
    </source>
</evidence>
<organism evidence="1 2">
    <name type="scientific">Plakobranchus ocellatus</name>
    <dbReference type="NCBI Taxonomy" id="259542"/>
    <lineage>
        <taxon>Eukaryota</taxon>
        <taxon>Metazoa</taxon>
        <taxon>Spiralia</taxon>
        <taxon>Lophotrochozoa</taxon>
        <taxon>Mollusca</taxon>
        <taxon>Gastropoda</taxon>
        <taxon>Heterobranchia</taxon>
        <taxon>Euthyneura</taxon>
        <taxon>Panpulmonata</taxon>
        <taxon>Sacoglossa</taxon>
        <taxon>Placobranchoidea</taxon>
        <taxon>Plakobranchidae</taxon>
        <taxon>Plakobranchus</taxon>
    </lineage>
</organism>
<proteinExistence type="predicted"/>
<dbReference type="Proteomes" id="UP000735302">
    <property type="component" value="Unassembled WGS sequence"/>
</dbReference>